<name>A0A8J3K9H3_9ACTN</name>
<comment type="caution">
    <text evidence="8">The sequence shown here is derived from an EMBL/GenBank/DDBJ whole genome shotgun (WGS) entry which is preliminary data.</text>
</comment>
<dbReference type="PANTHER" id="PTHR33884:SF3">
    <property type="entry name" value="UPF0410 PROTEIN YMGE"/>
    <property type="match status" value="1"/>
</dbReference>
<dbReference type="EMBL" id="BONH01000002">
    <property type="protein sequence ID" value="GIF95776.1"/>
    <property type="molecule type" value="Genomic_DNA"/>
</dbReference>
<evidence type="ECO:0000256" key="6">
    <source>
        <dbReference type="ARBA" id="ARBA00023136"/>
    </source>
</evidence>
<proteinExistence type="inferred from homology"/>
<evidence type="ECO:0000313" key="8">
    <source>
        <dbReference type="EMBL" id="GIF95776.1"/>
    </source>
</evidence>
<feature type="transmembrane region" description="Helical" evidence="7">
    <location>
        <begin position="31"/>
        <end position="50"/>
    </location>
</feature>
<keyword evidence="4 7" id="KW-0812">Transmembrane</keyword>
<organism evidence="8 9">
    <name type="scientific">Catellatospora citrea</name>
    <dbReference type="NCBI Taxonomy" id="53366"/>
    <lineage>
        <taxon>Bacteria</taxon>
        <taxon>Bacillati</taxon>
        <taxon>Actinomycetota</taxon>
        <taxon>Actinomycetes</taxon>
        <taxon>Micromonosporales</taxon>
        <taxon>Micromonosporaceae</taxon>
        <taxon>Catellatospora</taxon>
    </lineage>
</organism>
<dbReference type="AlphaFoldDB" id="A0A8J3K9H3"/>
<evidence type="ECO:0000313" key="9">
    <source>
        <dbReference type="Proteomes" id="UP000659904"/>
    </source>
</evidence>
<sequence>MTATGILSAILIGIVIGTLGRLVLPGRQNIGVIATFVVGILAALLGTWVSRQLGWETRWPARLDWDWAGWHFTWSWSELLVQVVCAVVGIIIAMALTRTFIADEGGRPVRRRRRNTTT</sequence>
<dbReference type="PANTHER" id="PTHR33884">
    <property type="entry name" value="UPF0410 PROTEIN YMGE"/>
    <property type="match status" value="1"/>
</dbReference>
<evidence type="ECO:0000256" key="5">
    <source>
        <dbReference type="ARBA" id="ARBA00022989"/>
    </source>
</evidence>
<evidence type="ECO:0000256" key="7">
    <source>
        <dbReference type="SAM" id="Phobius"/>
    </source>
</evidence>
<evidence type="ECO:0000256" key="4">
    <source>
        <dbReference type="ARBA" id="ARBA00022692"/>
    </source>
</evidence>
<evidence type="ECO:0000256" key="2">
    <source>
        <dbReference type="ARBA" id="ARBA00011006"/>
    </source>
</evidence>
<dbReference type="InterPro" id="IPR007341">
    <property type="entry name" value="Transgly_assoc"/>
</dbReference>
<keyword evidence="9" id="KW-1185">Reference proteome</keyword>
<evidence type="ECO:0000256" key="3">
    <source>
        <dbReference type="ARBA" id="ARBA00022475"/>
    </source>
</evidence>
<keyword evidence="3" id="KW-1003">Cell membrane</keyword>
<protein>
    <submittedName>
        <fullName evidence="8">Transglycosylase</fullName>
    </submittedName>
</protein>
<feature type="transmembrane region" description="Helical" evidence="7">
    <location>
        <begin position="79"/>
        <end position="101"/>
    </location>
</feature>
<keyword evidence="6 7" id="KW-0472">Membrane</keyword>
<comment type="subcellular location">
    <subcellularLocation>
        <location evidence="1">Cell membrane</location>
        <topology evidence="1">Multi-pass membrane protein</topology>
    </subcellularLocation>
</comment>
<dbReference type="Proteomes" id="UP000659904">
    <property type="component" value="Unassembled WGS sequence"/>
</dbReference>
<gene>
    <name evidence="8" type="ORF">Cci01nite_08700</name>
</gene>
<keyword evidence="5 7" id="KW-1133">Transmembrane helix</keyword>
<comment type="similarity">
    <text evidence="2">Belongs to the UPF0410 family.</text>
</comment>
<evidence type="ECO:0000256" key="1">
    <source>
        <dbReference type="ARBA" id="ARBA00004651"/>
    </source>
</evidence>
<feature type="transmembrane region" description="Helical" evidence="7">
    <location>
        <begin position="6"/>
        <end position="24"/>
    </location>
</feature>
<reference evidence="8 9" key="1">
    <citation type="submission" date="2021-01" db="EMBL/GenBank/DDBJ databases">
        <title>Whole genome shotgun sequence of Catellatospora citrea NBRC 14495.</title>
        <authorList>
            <person name="Komaki H."/>
            <person name="Tamura T."/>
        </authorList>
    </citation>
    <scope>NUCLEOTIDE SEQUENCE [LARGE SCALE GENOMIC DNA]</scope>
    <source>
        <strain evidence="8 9">NBRC 14495</strain>
    </source>
</reference>
<accession>A0A8J3K9H3</accession>
<dbReference type="GO" id="GO:0005886">
    <property type="term" value="C:plasma membrane"/>
    <property type="evidence" value="ECO:0007669"/>
    <property type="project" value="UniProtKB-SubCell"/>
</dbReference>